<protein>
    <submittedName>
        <fullName evidence="1">Uncharacterized protein</fullName>
    </submittedName>
</protein>
<sequence>MSSLLKMRQYGFQMHQVQPYIQAKKQLRKLWHVVKRLIKVKLKTARRAIGFIHPEAEILALHFHSITLERANIVVHLRVKNPNLFAVHLADTEFVLENEGIKLVETKVDHAQTIKLKSSLNVDISLDLIYSDLEIRCPSVEPGMVVPYTFKADLSFKEPLMALYRFKLEKTGDLPVPTAPEICIQEIAFDRFSFARSDAKVRLRILNRNQFSLSMVGLQFNIILGGIPLVKATVGESVVIQSYDFHVLDAPISFHPREFGGALWHVIGGTRSAYELFGKLEAQTSFGTLHLPFNTQGLDTKLETKSPYEPD</sequence>
<dbReference type="EMBL" id="CM055097">
    <property type="protein sequence ID" value="KAJ7552720.1"/>
    <property type="molecule type" value="Genomic_DNA"/>
</dbReference>
<organism evidence="1 2">
    <name type="scientific">Diphasiastrum complanatum</name>
    <name type="common">Issler's clubmoss</name>
    <name type="synonym">Lycopodium complanatum</name>
    <dbReference type="NCBI Taxonomy" id="34168"/>
    <lineage>
        <taxon>Eukaryota</taxon>
        <taxon>Viridiplantae</taxon>
        <taxon>Streptophyta</taxon>
        <taxon>Embryophyta</taxon>
        <taxon>Tracheophyta</taxon>
        <taxon>Lycopodiopsida</taxon>
        <taxon>Lycopodiales</taxon>
        <taxon>Lycopodiaceae</taxon>
        <taxon>Lycopodioideae</taxon>
        <taxon>Diphasiastrum</taxon>
    </lineage>
</organism>
<accession>A0ACC2DEL5</accession>
<proteinExistence type="predicted"/>
<evidence type="ECO:0000313" key="1">
    <source>
        <dbReference type="EMBL" id="KAJ7552720.1"/>
    </source>
</evidence>
<reference evidence="2" key="1">
    <citation type="journal article" date="2024" name="Proc. Natl. Acad. Sci. U.S.A.">
        <title>Extraordinary preservation of gene collinearity over three hundred million years revealed in homosporous lycophytes.</title>
        <authorList>
            <person name="Li C."/>
            <person name="Wickell D."/>
            <person name="Kuo L.Y."/>
            <person name="Chen X."/>
            <person name="Nie B."/>
            <person name="Liao X."/>
            <person name="Peng D."/>
            <person name="Ji J."/>
            <person name="Jenkins J."/>
            <person name="Williams M."/>
            <person name="Shu S."/>
            <person name="Plott C."/>
            <person name="Barry K."/>
            <person name="Rajasekar S."/>
            <person name="Grimwood J."/>
            <person name="Han X."/>
            <person name="Sun S."/>
            <person name="Hou Z."/>
            <person name="He W."/>
            <person name="Dai G."/>
            <person name="Sun C."/>
            <person name="Schmutz J."/>
            <person name="Leebens-Mack J.H."/>
            <person name="Li F.W."/>
            <person name="Wang L."/>
        </authorList>
    </citation>
    <scope>NUCLEOTIDE SEQUENCE [LARGE SCALE GENOMIC DNA]</scope>
    <source>
        <strain evidence="2">cv. PW_Plant_1</strain>
    </source>
</reference>
<name>A0ACC2DEL5_DIPCM</name>
<comment type="caution">
    <text evidence="1">The sequence shown here is derived from an EMBL/GenBank/DDBJ whole genome shotgun (WGS) entry which is preliminary data.</text>
</comment>
<gene>
    <name evidence="1" type="ORF">O6H91_06G066800</name>
</gene>
<keyword evidence="2" id="KW-1185">Reference proteome</keyword>
<evidence type="ECO:0000313" key="2">
    <source>
        <dbReference type="Proteomes" id="UP001162992"/>
    </source>
</evidence>
<dbReference type="Proteomes" id="UP001162992">
    <property type="component" value="Chromosome 6"/>
</dbReference>